<dbReference type="InterPro" id="IPR036372">
    <property type="entry name" value="BEACH_dom_sf"/>
</dbReference>
<dbReference type="Pfam" id="PF14844">
    <property type="entry name" value="PH_BEACH"/>
    <property type="match status" value="1"/>
</dbReference>
<evidence type="ECO:0000256" key="2">
    <source>
        <dbReference type="ARBA" id="ARBA00022723"/>
    </source>
</evidence>
<dbReference type="SUPFAM" id="SSF81837">
    <property type="entry name" value="BEACH domain"/>
    <property type="match status" value="1"/>
</dbReference>
<gene>
    <name evidence="12" type="ORF">OSB1V03_LOCUS2020</name>
</gene>
<sequence>MNIMRRLVSQQTRDERELSSSETSLSLSHLNKLFVDIKSNAPQIGSIGSSQQNNEFYEQRIYNILPLFCKVFSGMCSQTSSTGGVGGGGGSHVDVFDKFCDVTSFTQMVSRLMVTEIRRRASSKTTENASQAIVEFLEMTPTLESPSDKKGWTLLSTLNLLICSNSAPLITIMTTNSLTSTLVKCLYLFFDLPPVNDMQTQSGGQSPEELKPTERRLLLQKVFSQLLIRLCSSHSALIELTRKDDLALLFNAITSWCPKHNALWRRTASDVILTMAKTNNINGEYLHDKGCVNIFVENMQRMLELGTTGTTDIVEMLSTLIHFLCELSVNTSNSSTVNIFLDDFKSGFGYNFLIDFCLKLEQMPEEVDSLKRLVSLITQFTKVGSRELKPRPLSVNHLFIMDDFSMPRPTTKNAIKNLNAFNVFQTVWMRAKTSTLQAMILDAMLVLYREDKANYFILDSQNTLSQFADKLQLKSLEIQEHLFTLLEYVVYELRYVPCKELISISIIIKSKHSLESSTICLKSLLSILKFNAIFLDVYREVGLLDIIASLLIYYSQSDDKESEPLLSLIADNVLQLLSGPNHNNCQLYNECGAAKHTFGFLSNNKCSKQIRKKAFHIIQQLILSNSGEEHLANLLALMHRESDITTNLNLKSSILKSLLVVMRENHRVRAIFRKVGGFVYVMSVLVHMEGCLDGKSWNNIEPKKIWNLLRCVFAALTTAMRYEPANARFFAQEICASSLTDSIRLLGCFCVENDLSDTSGAEETEFETLFNCSLNDLPPKKSMTRSESACLLMRLLYDMTLDISDKCSTNAQTVTQKVSSNTQPTGGLGAKRPPHLMLSPSASDPPLIVHSSVLISMFQLIPSIPDQNLRIYLMEVLRRLLKSERNQQVMCEINLVTEILMDRYNEALINENHSLHTSAQYILERLSAQQIQPKELRAFLRLGQPLNCIAFDELNNGKPKNQRNGGPIALTRIKTIVSMTTPKDGTSHHLLQPPFVEFDMNQEGFSSLFLPSIAPISLSGGTSGAGNLLTGAIVGNSDVPVSVNGGIGTGERAFPPQSGFTYSTWICVEKFSTSSSDESHNVRLLTLYRASHSGQEYACFQLQIAARDKALLISTQEIAIFGDAEVGSSGFPHSFDADHHLRVWSPELIQEGQWHHIAVILNRALLKNSTVSVYIDGQLIASQKLHYISSVAGGISGISNASPAYVNGFIGTPPQWRKQSRLVWKQGVCHLLEEPLNSMFVAYINSLGPNYIGSFQGVTHALAVQQIQQQISEDRIIFGLNARATSAMTLAKMRRVYSRFDCRQISKLLGISTHENATPIYVLHNSAGHLCGPSRSLGGILIGNIGARCFVPKPVAVTCSDIGGATLLLGLIANSQDVESLYASVKALVCVIRTNRELQLEMERINGYQTLAMLLRRKRQFLNSHVLHLSFNLIGTLDIKRSNDTAMEIQRIGAFKDLLADQLDLWAQNELLKSLLEHLNELLLDSSHHSTESKSINLKVLRDMSLLPKLLNLTREIRITDPKILALIYSICYRLLNQTSRHSDLLYFGQFTASLLPANNEEKSEDIIELRNSLLKICLQLMTRSQQLAINHAIQEELSRILGFDWFLLFLQSSLHKETVTIGLVNLMVVISNLTLYTKFKEGSSNGGWLKDTEAVLESRFGVQLLGFNVNPSSTASSMQTVLTSRTTGMKMIRNDLLSIPGFLYLNWLMSSHVQQPKVYLVLFQALIGHYQSLSATVLESIETFEQLSLDNLWKCLFSESNARYAHSGGLCCKDLSITILSMIHTLIWDSDDNFTDFPTILVQFIMYLYHNRKDFQTFCQSNSEFISSLCQTVIADECGQNAAKESTDTKVCVLTTHSAKKHIMDFIRLIIINLISSQNNNTIRPIPIFEQFLEGFSSCKLAQTELIASLLEHMTSLTEFMSQQYDSSNYMPQQQQMASSNIVVFIAIVVDKLWQDCYLRDRKEILDCELKLMTRINVGSPAPPTTSKSGKSSVSSSLSELNLLYKSLNRTVLYLLSRPLESISDRISMLEVLQRIHTNRQLILISSCNTDSEFFVCLTYCLLQLIDEAKISLSAKSRTTWHVASEAGGQMADADEGALLIASVARKIWDEIYLSKRQLLEETLKVNLAPNTPAFGLTSITPEISSLREALYDPTLKIWVNYIEYEQQRQRRRAAGNSSLDSPSVSSPTAIITEKLANINKFNSLVSKSAGGLVSKIVGGTTGVVSGVVNTAVSVGAAARKEAFRNSVSDSLVQGTTQPWLLMTKSEVIQWTAIHLSIINDFIELQLKQKIQSDFHLMKYVYDDWIVAEYDLLVRERAIWGPDYGSKCLDKWKLDMTEGPNRMRKKLIRNDMFYSHYPYKPEYEGMDAKALKFKLPISSDSKEYYKRFRAENNSLIDKGCFDQTIDDVMSVIPANSETTFPGIKTSSLLPSKSSSDNEDQYVSDLNQESQDRDADPFGFVDISSEMARPDSSASDRFEHDVEMQTVLRLLEEGERISHMFRVARIQGLDTYEGLLLFGREHFYLIDGFTLLKTREIRDIDSLPANMHDPIVPSSSPRNSISGGSKQRNTKKTCSKFAFEDIKEVHKRRYLLQPIALEVFSLDGRNSLIVFPRKIRNKVYSRFMSVATYITDSAQDSLMGQKRSANVETAGILSNIIGETSVTQRWARGEISNFQYLMNLNTLAGRSYNDLMQYPVFPWIIADYSSSELDFSDPNTFRDLSRPMGAQTPERLEQFRKRFNEWDADSDIKGSDDLIQGPYHYGTFYSSAMIVASYLVRMEPFAQHFLRLQGGHFDLADRMFHSIGDAWTSASKHNMADLKELIPEFFYLPEFLMNYNRFDLGNKQSGVQLDDVVLPTWAKDDPREFIRVHRAALECDYVSAHLHEWIDLIFGYKQHGPPAVEAVNVFHHLFYEGNVDIYTIDDPLKKNATIGFINNFGQIPKQLFKKPHPAKKVFSHSTSVPLTPLLPSVGLNSVLMSSSSQDKVFIHHLDNLRPSLHPIKELRGAVGQIIQQEKSLLAVEQNKVLIPTQFNRYIAWGFADHSIRIGPYESDRALFIWESSQLPPNGEILCATVPNPRIIVTAGTNSVISVWRIKGKMQNMSLIQNLYGHTEPITCLSSSAVYGIIVSGSRDKTCIIWDLNRLIFVRQLGGGHNLIHTAPIAAIAINDLSGDIATCASNWLYLWSINGDLIASVNTLNISSMSQSMSTTQVLCVAFSTYNEWDSANVIMTGSSDGVVKMWSIDYIQVPVDDDDKSDRSSNTSVSSTPTDVCKNDSSLTIPVSKDEIVRRLSIASATAESNKGDDDESTEGNASSPEDKDNDWDLLHIEASDEVPALSLPHSKSAAIFITPIAKSSPPTEHKSLKPMPKTLTCGLTPSLEVPKIRTSKSDTSLFDSFIIVNESECNRNRLQSNAVLKAGHKWIPKLVFRSKLTMHTAFERNDNTEPAAITALAISKDNKTVFVGDARGRVFSWSVSEGRGVSDHWVKDEVVESCTNCGTRFTFSERRHHCRNCGHVFCSKCSKFESEIKRLKILKPVRVCQNCWSNLQSQQSLSPTLRPK</sequence>
<dbReference type="CDD" id="cd15719">
    <property type="entry name" value="FYVE_WDFY3"/>
    <property type="match status" value="1"/>
</dbReference>
<dbReference type="Gene3D" id="1.10.1540.10">
    <property type="entry name" value="BEACH domain"/>
    <property type="match status" value="1"/>
</dbReference>
<dbReference type="SMART" id="SM00064">
    <property type="entry name" value="FYVE"/>
    <property type="match status" value="1"/>
</dbReference>
<dbReference type="Pfam" id="PF23295">
    <property type="entry name" value="Arm_4"/>
    <property type="match status" value="1"/>
</dbReference>
<dbReference type="SUPFAM" id="SSF49899">
    <property type="entry name" value="Concanavalin A-like lectins/glucanases"/>
    <property type="match status" value="1"/>
</dbReference>
<dbReference type="PANTHER" id="PTHR46108">
    <property type="entry name" value="BLUE CHEESE"/>
    <property type="match status" value="1"/>
</dbReference>
<dbReference type="Gene3D" id="2.60.120.200">
    <property type="match status" value="1"/>
</dbReference>
<keyword evidence="4 6" id="KW-0863">Zinc-finger</keyword>
<dbReference type="PROSITE" id="PS50082">
    <property type="entry name" value="WD_REPEATS_2"/>
    <property type="match status" value="1"/>
</dbReference>
<evidence type="ECO:0000256" key="4">
    <source>
        <dbReference type="ARBA" id="ARBA00022771"/>
    </source>
</evidence>
<feature type="region of interest" description="Disordered" evidence="8">
    <location>
        <begin position="2548"/>
        <end position="2569"/>
    </location>
</feature>
<feature type="region of interest" description="Disordered" evidence="8">
    <location>
        <begin position="3250"/>
        <end position="3275"/>
    </location>
</feature>
<keyword evidence="2" id="KW-0479">Metal-binding</keyword>
<reference evidence="12" key="1">
    <citation type="submission" date="2020-11" db="EMBL/GenBank/DDBJ databases">
        <authorList>
            <person name="Tran Van P."/>
        </authorList>
    </citation>
    <scope>NUCLEOTIDE SEQUENCE</scope>
</reference>
<dbReference type="Gene3D" id="2.130.10.10">
    <property type="entry name" value="YVTN repeat-like/Quinoprotein amine dehydrogenase"/>
    <property type="match status" value="1"/>
</dbReference>
<dbReference type="InterPro" id="IPR013083">
    <property type="entry name" value="Znf_RING/FYVE/PHD"/>
</dbReference>
<keyword evidence="3" id="KW-0677">Repeat</keyword>
<evidence type="ECO:0000313" key="13">
    <source>
        <dbReference type="Proteomes" id="UP000759131"/>
    </source>
</evidence>
<feature type="repeat" description="WD" evidence="7">
    <location>
        <begin position="3106"/>
        <end position="3140"/>
    </location>
</feature>
<dbReference type="Gene3D" id="3.30.40.10">
    <property type="entry name" value="Zinc/RING finger domain, C3HC4 (zinc finger)"/>
    <property type="match status" value="1"/>
</dbReference>
<dbReference type="PROSITE" id="PS50178">
    <property type="entry name" value="ZF_FYVE"/>
    <property type="match status" value="1"/>
</dbReference>
<dbReference type="PROSITE" id="PS50294">
    <property type="entry name" value="WD_REPEATS_REGION"/>
    <property type="match status" value="1"/>
</dbReference>
<feature type="domain" description="BEACH" evidence="10">
    <location>
        <begin position="2651"/>
        <end position="2951"/>
    </location>
</feature>
<feature type="domain" description="BEACH-type PH" evidence="11">
    <location>
        <begin position="2492"/>
        <end position="2624"/>
    </location>
</feature>
<evidence type="ECO:0008006" key="14">
    <source>
        <dbReference type="Google" id="ProtNLM"/>
    </source>
</evidence>
<dbReference type="OrthoDB" id="6428150at2759"/>
<dbReference type="GO" id="GO:0008270">
    <property type="term" value="F:zinc ion binding"/>
    <property type="evidence" value="ECO:0007669"/>
    <property type="project" value="UniProtKB-KW"/>
</dbReference>
<dbReference type="InterPro" id="IPR051944">
    <property type="entry name" value="BEACH_domain_protein"/>
</dbReference>
<dbReference type="CDD" id="cd06071">
    <property type="entry name" value="Beach"/>
    <property type="match status" value="1"/>
</dbReference>
<dbReference type="SUPFAM" id="SSF50978">
    <property type="entry name" value="WD40 repeat-like"/>
    <property type="match status" value="1"/>
</dbReference>
<dbReference type="InterPro" id="IPR011993">
    <property type="entry name" value="PH-like_dom_sf"/>
</dbReference>
<dbReference type="EMBL" id="CAJPIZ010000653">
    <property type="protein sequence ID" value="CAG2101979.1"/>
    <property type="molecule type" value="Genomic_DNA"/>
</dbReference>
<dbReference type="InterPro" id="IPR000409">
    <property type="entry name" value="BEACH_dom"/>
</dbReference>
<dbReference type="PROSITE" id="PS51783">
    <property type="entry name" value="PH_BEACH"/>
    <property type="match status" value="1"/>
</dbReference>
<dbReference type="SMART" id="SM01026">
    <property type="entry name" value="Beach"/>
    <property type="match status" value="1"/>
</dbReference>
<evidence type="ECO:0000256" key="6">
    <source>
        <dbReference type="PROSITE-ProRule" id="PRU00091"/>
    </source>
</evidence>
<dbReference type="InterPro" id="IPR017455">
    <property type="entry name" value="Znf_FYVE-rel"/>
</dbReference>
<dbReference type="PROSITE" id="PS00678">
    <property type="entry name" value="WD_REPEATS_1"/>
    <property type="match status" value="1"/>
</dbReference>
<evidence type="ECO:0000256" key="8">
    <source>
        <dbReference type="SAM" id="MobiDB-lite"/>
    </source>
</evidence>
<feature type="compositionally biased region" description="Low complexity" evidence="8">
    <location>
        <begin position="2550"/>
        <end position="2565"/>
    </location>
</feature>
<keyword evidence="5" id="KW-0862">Zinc</keyword>
<dbReference type="SMART" id="SM00320">
    <property type="entry name" value="WD40"/>
    <property type="match status" value="5"/>
</dbReference>
<keyword evidence="1 7" id="KW-0853">WD repeat</keyword>
<dbReference type="Pfam" id="PF00400">
    <property type="entry name" value="WD40"/>
    <property type="match status" value="2"/>
</dbReference>
<evidence type="ECO:0000259" key="10">
    <source>
        <dbReference type="PROSITE" id="PS50197"/>
    </source>
</evidence>
<dbReference type="InterPro" id="IPR036322">
    <property type="entry name" value="WD40_repeat_dom_sf"/>
</dbReference>
<protein>
    <recommendedName>
        <fullName evidence="14">WD repeat and FYVE domain-containing protein 3</fullName>
    </recommendedName>
</protein>
<evidence type="ECO:0000256" key="7">
    <source>
        <dbReference type="PROSITE-ProRule" id="PRU00221"/>
    </source>
</evidence>
<dbReference type="InterPro" id="IPR001680">
    <property type="entry name" value="WD40_rpt"/>
</dbReference>
<dbReference type="InterPro" id="IPR019775">
    <property type="entry name" value="WD40_repeat_CS"/>
</dbReference>
<dbReference type="FunFam" id="1.10.1540.10:FF:000002">
    <property type="entry name" value="WD repeat and FYVE domain containing 3"/>
    <property type="match status" value="1"/>
</dbReference>
<organism evidence="12">
    <name type="scientific">Medioppia subpectinata</name>
    <dbReference type="NCBI Taxonomy" id="1979941"/>
    <lineage>
        <taxon>Eukaryota</taxon>
        <taxon>Metazoa</taxon>
        <taxon>Ecdysozoa</taxon>
        <taxon>Arthropoda</taxon>
        <taxon>Chelicerata</taxon>
        <taxon>Arachnida</taxon>
        <taxon>Acari</taxon>
        <taxon>Acariformes</taxon>
        <taxon>Sarcoptiformes</taxon>
        <taxon>Oribatida</taxon>
        <taxon>Brachypylina</taxon>
        <taxon>Oppioidea</taxon>
        <taxon>Oppiidae</taxon>
        <taxon>Medioppia</taxon>
    </lineage>
</organism>
<feature type="domain" description="FYVE-type" evidence="9">
    <location>
        <begin position="3486"/>
        <end position="3546"/>
    </location>
</feature>
<dbReference type="SUPFAM" id="SSF57903">
    <property type="entry name" value="FYVE/PHD zinc finger"/>
    <property type="match status" value="1"/>
</dbReference>
<dbReference type="PROSITE" id="PS50197">
    <property type="entry name" value="BEACH"/>
    <property type="match status" value="1"/>
</dbReference>
<dbReference type="Pfam" id="PF02138">
    <property type="entry name" value="Beach"/>
    <property type="match status" value="1"/>
</dbReference>
<dbReference type="PANTHER" id="PTHR46108:SF4">
    <property type="entry name" value="BLUE CHEESE"/>
    <property type="match status" value="1"/>
</dbReference>
<evidence type="ECO:0000256" key="3">
    <source>
        <dbReference type="ARBA" id="ARBA00022737"/>
    </source>
</evidence>
<feature type="region of interest" description="Disordered" evidence="8">
    <location>
        <begin position="1"/>
        <end position="21"/>
    </location>
</feature>
<feature type="region of interest" description="Disordered" evidence="8">
    <location>
        <begin position="3293"/>
        <end position="3319"/>
    </location>
</feature>
<dbReference type="SUPFAM" id="SSF50729">
    <property type="entry name" value="PH domain-like"/>
    <property type="match status" value="1"/>
</dbReference>
<evidence type="ECO:0000259" key="11">
    <source>
        <dbReference type="PROSITE" id="PS51783"/>
    </source>
</evidence>
<dbReference type="InterPro" id="IPR011011">
    <property type="entry name" value="Znf_FYVE_PHD"/>
</dbReference>
<dbReference type="Pfam" id="PF01363">
    <property type="entry name" value="FYVE"/>
    <property type="match status" value="1"/>
</dbReference>
<feature type="region of interest" description="Disordered" evidence="8">
    <location>
        <begin position="2424"/>
        <end position="2455"/>
    </location>
</feature>
<evidence type="ECO:0000256" key="5">
    <source>
        <dbReference type="ARBA" id="ARBA00022833"/>
    </source>
</evidence>
<dbReference type="EMBL" id="OC855228">
    <property type="protein sequence ID" value="CAD7621549.1"/>
    <property type="molecule type" value="Genomic_DNA"/>
</dbReference>
<evidence type="ECO:0000313" key="12">
    <source>
        <dbReference type="EMBL" id="CAD7621549.1"/>
    </source>
</evidence>
<dbReference type="InterPro" id="IPR056252">
    <property type="entry name" value="Alfy-like_Arm-like"/>
</dbReference>
<proteinExistence type="predicted"/>
<feature type="compositionally biased region" description="Low complexity" evidence="8">
    <location>
        <begin position="3257"/>
        <end position="3268"/>
    </location>
</feature>
<dbReference type="InterPro" id="IPR023362">
    <property type="entry name" value="PH-BEACH_dom"/>
</dbReference>
<dbReference type="CDD" id="cd01201">
    <property type="entry name" value="PH_BEACH"/>
    <property type="match status" value="1"/>
</dbReference>
<dbReference type="Gene3D" id="2.30.29.30">
    <property type="entry name" value="Pleckstrin-homology domain (PH domain)/Phosphotyrosine-binding domain (PTB)"/>
    <property type="match status" value="1"/>
</dbReference>
<dbReference type="InterPro" id="IPR015943">
    <property type="entry name" value="WD40/YVTN_repeat-like_dom_sf"/>
</dbReference>
<dbReference type="Proteomes" id="UP000759131">
    <property type="component" value="Unassembled WGS sequence"/>
</dbReference>
<dbReference type="InterPro" id="IPR000306">
    <property type="entry name" value="Znf_FYVE"/>
</dbReference>
<accession>A0A7R9KES3</accession>
<evidence type="ECO:0000259" key="9">
    <source>
        <dbReference type="PROSITE" id="PS50178"/>
    </source>
</evidence>
<dbReference type="InterPro" id="IPR013320">
    <property type="entry name" value="ConA-like_dom_sf"/>
</dbReference>
<evidence type="ECO:0000256" key="1">
    <source>
        <dbReference type="ARBA" id="ARBA00022574"/>
    </source>
</evidence>
<name>A0A7R9KES3_9ACAR</name>
<keyword evidence="13" id="KW-1185">Reference proteome</keyword>